<dbReference type="Gene3D" id="3.10.20.470">
    <property type="match status" value="1"/>
</dbReference>
<dbReference type="Gene3D" id="2.60.40.10">
    <property type="entry name" value="Immunoglobulins"/>
    <property type="match status" value="1"/>
</dbReference>
<dbReference type="SMART" id="SM01208">
    <property type="entry name" value="G5"/>
    <property type="match status" value="1"/>
</dbReference>
<feature type="compositionally biased region" description="Polar residues" evidence="4">
    <location>
        <begin position="80"/>
        <end position="111"/>
    </location>
</feature>
<keyword evidence="2" id="KW-0964">Secreted</keyword>
<evidence type="ECO:0000256" key="1">
    <source>
        <dbReference type="ARBA" id="ARBA00004613"/>
    </source>
</evidence>
<comment type="subcellular location">
    <subcellularLocation>
        <location evidence="1">Secreted</location>
    </subcellularLocation>
</comment>
<dbReference type="STRING" id="120956.SAMN05421791_1191"/>
<feature type="chain" id="PRO_5011540441" evidence="5">
    <location>
        <begin position="42"/>
        <end position="1487"/>
    </location>
</feature>
<dbReference type="InterPro" id="IPR013783">
    <property type="entry name" value="Ig-like_fold"/>
</dbReference>
<sequence>MNFLNKKQIFSIRKFKAYGAQSILLGTATVALLTVSTTVYAQEANGANDNQDAVIGQLNSSTNASSSMASRDEDAEAVSNIPTDEVNTVTTPDSDKITGTQTLTELPTNEDTFLEGKTSTKEDVSFENVSEEGTVSKEKAEDQSMNNEEVTKFSEVGSDNEDQFDLEGSNSKLGNESELKDQMIVSDKPIEEEDNQVDALASQVMSTSELPTETVVTELVNDSAPILEDYFKYFTSELERNVFFFGSQINYEAYLNDRNTNPDKYINAESELDELKIFDIELYNDITSKWDFMREDVILSKESLPQINGPIISVTNPEALDSEDYKNYETLLTTSISNNSSQDLSNLALVVFPSKYFEKYIRVSESRNLGNISEKIFFSIIGIDNLAANTSIQVNSEIQFDFRNPKPEVSYNEDVRYAIIQLSKSFVDSDEGLRMIQGSSIISSGNFINLNMTAPTEKTIDEIVAAFMDASGPNEIDEVSEKPTSYVKVSDGGSSGMRGRILFNDNENVHLLGEETRFILEIDSKVTDASFSSEEDLKTLDVTSKMLTEGKLRSRGDFDYTNLVYYNPKNLNPNEKASIPVNYYVEKNGERRLMGLAEASYLYKLTMIEHFTGVSEKIDKETITVDEGVTAKTYFKSQMPMGSQVQHVFNIPDGIELVKLIGSYSSEMNENTLTKLIYADGSTLEAKTLNELNELLKIKPVKKLILETIRKKAISSYESFYVYFKQKSGGTVELTANVFDEKRQRIDTGVDGRRTSYFEMILGEKPITFELPSYSPISSEDTINSQIWDITSSDFDQAGEVTFFQIDNFSNGNIDLMASTVSNLQSYKTNNGTEKLADGKYLHYTTYILTDLTFNTIYSTDHFGISINTHELHDYLPGKYSDIVTGYTITAPYDGGASGKMTEYTEDQVIKTLSGLGMNIDQAYALKRSYTLTDLSQIATNSKQKKDSEITYEPVEELVIKPTEKVDKNFTLKVGPNWGIENVEVVTFIPKVGDVAGSDLTSLLIDKSLDVSLNGQDVAYKLLYSNSLEPQYVNEHYVELGTNDWSDSYTDIDAVTAFKVIFDSPLSANDLIGINYQLKAEKDLRDGEKAITKTIVQASNANNKLVVAAPDSIFSILSKQNMILSGQVFSDDDLSNSFTKGDNGIIDVTLVLWQQNKDGKFEKTTKAITSNDPIKGNFKFDNLDSGTYRVQVVMPKNVSATNASPNRLTSIDDKYFINLSGNTDFKIGDLVGYDKIEVSDLLAPLSVTQKARFIIKDETANKELYRKDLSGLTGEAIGHDIQTEIDSYLAKGYEVKTSPSYDSKQKYTSVISDIDEFIYVLVHGTQTSEESKDISRTIKYVFKEDQSQAAPNKIQTITFKREVTENKVTGEKEFGTWKSDSNTLGAVESPLLSGYTADKLEVTSVTLMADDENIVEVVTYIKHGEKVEVEEQTIPFETERVENANLPKGEEKVIQEGKEGMKVIKTVTPTLNGEPSGEPIVTEEVIQ</sequence>
<dbReference type="RefSeq" id="WP_180363686.1">
    <property type="nucleotide sequence ID" value="NZ_FNCK01000019.1"/>
</dbReference>
<dbReference type="PROSITE" id="PS51109">
    <property type="entry name" value="G5"/>
    <property type="match status" value="1"/>
</dbReference>
<dbReference type="Gene3D" id="2.20.230.10">
    <property type="entry name" value="Resuscitation-promoting factor rpfb"/>
    <property type="match status" value="1"/>
</dbReference>
<proteinExistence type="predicted"/>
<protein>
    <submittedName>
        <fullName evidence="7">G5 domain-containing protein</fullName>
    </submittedName>
</protein>
<dbReference type="Pfam" id="PF17210">
    <property type="entry name" value="SdrD_B"/>
    <property type="match status" value="1"/>
</dbReference>
<evidence type="ECO:0000256" key="3">
    <source>
        <dbReference type="ARBA" id="ARBA00022729"/>
    </source>
</evidence>
<accession>A0A1G7VDQ0</accession>
<keyword evidence="8" id="KW-1185">Reference proteome</keyword>
<gene>
    <name evidence="7" type="ORF">SAMN05421791_1191</name>
</gene>
<dbReference type="Gene3D" id="2.60.40.4300">
    <property type="match status" value="1"/>
</dbReference>
<dbReference type="GO" id="GO:0005576">
    <property type="term" value="C:extracellular region"/>
    <property type="evidence" value="ECO:0007669"/>
    <property type="project" value="UniProtKB-SubCell"/>
</dbReference>
<dbReference type="Pfam" id="PF07501">
    <property type="entry name" value="G5"/>
    <property type="match status" value="1"/>
</dbReference>
<feature type="signal peptide" evidence="5">
    <location>
        <begin position="1"/>
        <end position="41"/>
    </location>
</feature>
<dbReference type="EMBL" id="FNCK01000019">
    <property type="protein sequence ID" value="SDG57691.1"/>
    <property type="molecule type" value="Genomic_DNA"/>
</dbReference>
<dbReference type="Pfam" id="PF17966">
    <property type="entry name" value="Muc_B2"/>
    <property type="match status" value="1"/>
</dbReference>
<dbReference type="InterPro" id="IPR041495">
    <property type="entry name" value="Mub_B2"/>
</dbReference>
<organism evidence="7 8">
    <name type="scientific">Facklamia miroungae</name>
    <dbReference type="NCBI Taxonomy" id="120956"/>
    <lineage>
        <taxon>Bacteria</taxon>
        <taxon>Bacillati</taxon>
        <taxon>Bacillota</taxon>
        <taxon>Bacilli</taxon>
        <taxon>Lactobacillales</taxon>
        <taxon>Aerococcaceae</taxon>
        <taxon>Facklamia</taxon>
    </lineage>
</organism>
<feature type="region of interest" description="Disordered" evidence="4">
    <location>
        <begin position="62"/>
        <end position="174"/>
    </location>
</feature>
<dbReference type="InterPro" id="IPR011098">
    <property type="entry name" value="G5_dom"/>
</dbReference>
<evidence type="ECO:0000313" key="7">
    <source>
        <dbReference type="EMBL" id="SDG57691.1"/>
    </source>
</evidence>
<dbReference type="InterPro" id="IPR033764">
    <property type="entry name" value="Sdr_B"/>
</dbReference>
<keyword evidence="3 5" id="KW-0732">Signal</keyword>
<dbReference type="SUPFAM" id="SSF117074">
    <property type="entry name" value="Hypothetical protein PA1324"/>
    <property type="match status" value="1"/>
</dbReference>
<feature type="domain" description="G5" evidence="6">
    <location>
        <begin position="1420"/>
        <end position="1487"/>
    </location>
</feature>
<evidence type="ECO:0000256" key="4">
    <source>
        <dbReference type="SAM" id="MobiDB-lite"/>
    </source>
</evidence>
<evidence type="ECO:0000256" key="5">
    <source>
        <dbReference type="SAM" id="SignalP"/>
    </source>
</evidence>
<evidence type="ECO:0000313" key="8">
    <source>
        <dbReference type="Proteomes" id="UP000199708"/>
    </source>
</evidence>
<name>A0A1G7VDQ0_9LACT</name>
<reference evidence="7 8" key="1">
    <citation type="submission" date="2016-10" db="EMBL/GenBank/DDBJ databases">
        <authorList>
            <person name="de Groot N.N."/>
        </authorList>
    </citation>
    <scope>NUCLEOTIDE SEQUENCE [LARGE SCALE GENOMIC DNA]</scope>
    <source>
        <strain evidence="7 8">ATCC BAA-466</strain>
    </source>
</reference>
<feature type="non-terminal residue" evidence="7">
    <location>
        <position position="1487"/>
    </location>
</feature>
<dbReference type="Proteomes" id="UP000199708">
    <property type="component" value="Unassembled WGS sequence"/>
</dbReference>
<evidence type="ECO:0000256" key="2">
    <source>
        <dbReference type="ARBA" id="ARBA00022525"/>
    </source>
</evidence>
<evidence type="ECO:0000259" key="6">
    <source>
        <dbReference type="PROSITE" id="PS51109"/>
    </source>
</evidence>